<gene>
    <name evidence="1" type="ORF">M0651_12565</name>
</gene>
<keyword evidence="2" id="KW-1185">Reference proteome</keyword>
<dbReference type="Pfam" id="PF13552">
    <property type="entry name" value="DUF4127"/>
    <property type="match status" value="1"/>
</dbReference>
<dbReference type="EMBL" id="JALPRK010000010">
    <property type="protein sequence ID" value="MCK8488007.1"/>
    <property type="molecule type" value="Genomic_DNA"/>
</dbReference>
<organism evidence="1 2">
    <name type="scientific">Paenibacillus mellifer</name>
    <dbReference type="NCBI Taxonomy" id="2937794"/>
    <lineage>
        <taxon>Bacteria</taxon>
        <taxon>Bacillati</taxon>
        <taxon>Bacillota</taxon>
        <taxon>Bacilli</taxon>
        <taxon>Bacillales</taxon>
        <taxon>Paenibacillaceae</taxon>
        <taxon>Paenibacillus</taxon>
    </lineage>
</organism>
<dbReference type="AlphaFoldDB" id="A0A9X1XZ88"/>
<accession>A0A9X1XZ88</accession>
<dbReference type="InterPro" id="IPR025394">
    <property type="entry name" value="DUF4127"/>
</dbReference>
<name>A0A9X1XZ88_9BACL</name>
<protein>
    <submittedName>
        <fullName evidence="1">DUF4127 family protein</fullName>
    </submittedName>
</protein>
<sequence length="529" mass="59970">MAKVVYVPLDERPCNEGFPRQLARMTDVTLVVPDRSMLGDKKRPADTNAIREWMIEAAEGADYVLVSIDLLVYGGIVPSRLHHLSLEECLRRLAVLGEIKRRYPGVKIHAFNLIMRVPNNNKDEEEPDYYKFHGGQIFKYSYLTDKAEQEVLTPAEQRELEDITRLIPEAYLSDFLERRAVNQQVNQHALTLVREGVIDHLVVPLDDNSQYGFSRAEQQMMVGRVVALNVLDKVLIYPGADEVGCTMFARIFGELKQYKPEIFVRYSSTQGPQIKPKYEDRSLNESVKSHIIAAGAVLADHSAETDLVLLVHSPAVDQAGMAEQIPFQERHRTYFSEIHYREFAEAMGAYLRKGKMVALGDVATCNGGDPVLMNLLQQQGLLDQLTAYAGWNTSGNTLGTVVAHLVIASYYANRWAQGELAKAYEASRVFYYHRLAEDFLYQSLVRQDMLANDLPRLNASYYVLEHCLEQAEAILADKMNQAAAHYFAGIKEKEGLIRLSGLHFPWRRMFEVGFELTIEGFGALRKQTL</sequence>
<evidence type="ECO:0000313" key="1">
    <source>
        <dbReference type="EMBL" id="MCK8488007.1"/>
    </source>
</evidence>
<reference evidence="1" key="1">
    <citation type="submission" date="2022-04" db="EMBL/GenBank/DDBJ databases">
        <authorList>
            <person name="Seo M.-J."/>
        </authorList>
    </citation>
    <scope>NUCLEOTIDE SEQUENCE</scope>
    <source>
        <strain evidence="1">MBLB2552</strain>
    </source>
</reference>
<proteinExistence type="predicted"/>
<evidence type="ECO:0000313" key="2">
    <source>
        <dbReference type="Proteomes" id="UP001139534"/>
    </source>
</evidence>
<comment type="caution">
    <text evidence="1">The sequence shown here is derived from an EMBL/GenBank/DDBJ whole genome shotgun (WGS) entry which is preliminary data.</text>
</comment>
<dbReference type="Proteomes" id="UP001139534">
    <property type="component" value="Unassembled WGS sequence"/>
</dbReference>
<dbReference type="RefSeq" id="WP_248552084.1">
    <property type="nucleotide sequence ID" value="NZ_JALPRK010000010.1"/>
</dbReference>